<accession>A0A1M6NRF1</accession>
<dbReference type="InterPro" id="IPR004710">
    <property type="entry name" value="Bilac:Na_transpt"/>
</dbReference>
<keyword evidence="7" id="KW-1185">Reference proteome</keyword>
<dbReference type="PANTHER" id="PTHR10361:SF28">
    <property type="entry name" value="P3 PROTEIN-RELATED"/>
    <property type="match status" value="1"/>
</dbReference>
<feature type="transmembrane region" description="Helical" evidence="5">
    <location>
        <begin position="210"/>
        <end position="234"/>
    </location>
</feature>
<comment type="subcellular location">
    <subcellularLocation>
        <location evidence="1">Membrane</location>
        <topology evidence="1">Multi-pass membrane protein</topology>
    </subcellularLocation>
</comment>
<proteinExistence type="predicted"/>
<feature type="transmembrane region" description="Helical" evidence="5">
    <location>
        <begin position="105"/>
        <end position="127"/>
    </location>
</feature>
<sequence length="303" mass="33548">MEETLDHVVLNFSKDSLLLLNACIAIIMFGVALELKLESFKLLFKAPKPILVGLASQLILLPFFTFLMVLLIEPAPSIALGMMLVSSCPGGNVSNFYSSISKANVALSVSLTAITSSLSFLVTPLNFSIWSSFYEPTAQIIEKVHLNIWDVILNMITILVIPLIAGMTFRHKLPNTTQKIYKPIKRLSIVLFGSFVVFALKANFGYFLEYIHYILFIVFAHNLMALCIGFFSATAAKLDQQDRRSVTIETGIQNSGLALVIIFDYFNGLGGMAFIAAWWGVWHLLSGAAVSWLWSKKPTEVPA</sequence>
<dbReference type="InterPro" id="IPR038770">
    <property type="entry name" value="Na+/solute_symporter_sf"/>
</dbReference>
<evidence type="ECO:0000313" key="7">
    <source>
        <dbReference type="Proteomes" id="UP000184474"/>
    </source>
</evidence>
<evidence type="ECO:0000256" key="5">
    <source>
        <dbReference type="SAM" id="Phobius"/>
    </source>
</evidence>
<evidence type="ECO:0000256" key="2">
    <source>
        <dbReference type="ARBA" id="ARBA00022692"/>
    </source>
</evidence>
<reference evidence="7" key="1">
    <citation type="submission" date="2016-11" db="EMBL/GenBank/DDBJ databases">
        <authorList>
            <person name="Varghese N."/>
            <person name="Submissions S."/>
        </authorList>
    </citation>
    <scope>NUCLEOTIDE SEQUENCE [LARGE SCALE GENOMIC DNA]</scope>
    <source>
        <strain evidence="7">DSM 26134</strain>
    </source>
</reference>
<dbReference type="STRING" id="156994.SAMN04488028_102374"/>
<feature type="transmembrane region" description="Helical" evidence="5">
    <location>
        <begin position="187"/>
        <end position="204"/>
    </location>
</feature>
<dbReference type="EMBL" id="FRAA01000002">
    <property type="protein sequence ID" value="SHJ98307.1"/>
    <property type="molecule type" value="Genomic_DNA"/>
</dbReference>
<evidence type="ECO:0000256" key="3">
    <source>
        <dbReference type="ARBA" id="ARBA00022989"/>
    </source>
</evidence>
<dbReference type="Gene3D" id="1.20.1530.20">
    <property type="match status" value="1"/>
</dbReference>
<dbReference type="RefSeq" id="WP_073121316.1">
    <property type="nucleotide sequence ID" value="NZ_FRAA01000002.1"/>
</dbReference>
<evidence type="ECO:0000313" key="6">
    <source>
        <dbReference type="EMBL" id="SHJ98307.1"/>
    </source>
</evidence>
<keyword evidence="3 5" id="KW-1133">Transmembrane helix</keyword>
<evidence type="ECO:0000256" key="1">
    <source>
        <dbReference type="ARBA" id="ARBA00004141"/>
    </source>
</evidence>
<organism evidence="6 7">
    <name type="scientific">Reichenbachiella agariperforans</name>
    <dbReference type="NCBI Taxonomy" id="156994"/>
    <lineage>
        <taxon>Bacteria</taxon>
        <taxon>Pseudomonadati</taxon>
        <taxon>Bacteroidota</taxon>
        <taxon>Cytophagia</taxon>
        <taxon>Cytophagales</taxon>
        <taxon>Reichenbachiellaceae</taxon>
        <taxon>Reichenbachiella</taxon>
    </lineage>
</organism>
<feature type="transmembrane region" description="Helical" evidence="5">
    <location>
        <begin position="17"/>
        <end position="37"/>
    </location>
</feature>
<dbReference type="PANTHER" id="PTHR10361">
    <property type="entry name" value="SODIUM-BILE ACID COTRANSPORTER"/>
    <property type="match status" value="1"/>
</dbReference>
<dbReference type="GO" id="GO:0016020">
    <property type="term" value="C:membrane"/>
    <property type="evidence" value="ECO:0007669"/>
    <property type="project" value="UniProtKB-SubCell"/>
</dbReference>
<keyword evidence="4 5" id="KW-0472">Membrane</keyword>
<dbReference type="InterPro" id="IPR002657">
    <property type="entry name" value="BilAc:Na_symport/Acr3"/>
</dbReference>
<dbReference type="AlphaFoldDB" id="A0A1M6NRF1"/>
<evidence type="ECO:0000256" key="4">
    <source>
        <dbReference type="ARBA" id="ARBA00023136"/>
    </source>
</evidence>
<protein>
    <submittedName>
        <fullName evidence="6">Bile acid:Na+ symporter, BASS family</fullName>
    </submittedName>
</protein>
<feature type="transmembrane region" description="Helical" evidence="5">
    <location>
        <begin position="147"/>
        <end position="166"/>
    </location>
</feature>
<gene>
    <name evidence="6" type="ORF">SAMN04488028_102374</name>
</gene>
<feature type="transmembrane region" description="Helical" evidence="5">
    <location>
        <begin position="49"/>
        <end position="72"/>
    </location>
</feature>
<name>A0A1M6NRF1_REIAG</name>
<feature type="transmembrane region" description="Helical" evidence="5">
    <location>
        <begin position="78"/>
        <end position="98"/>
    </location>
</feature>
<dbReference type="Proteomes" id="UP000184474">
    <property type="component" value="Unassembled WGS sequence"/>
</dbReference>
<dbReference type="Pfam" id="PF01758">
    <property type="entry name" value="SBF"/>
    <property type="match status" value="1"/>
</dbReference>
<keyword evidence="2 5" id="KW-0812">Transmembrane</keyword>